<keyword evidence="2" id="KW-1185">Reference proteome</keyword>
<reference evidence="1 2" key="1">
    <citation type="submission" date="2019-09" db="EMBL/GenBank/DDBJ databases">
        <title>Pararcticibacter amylolyticus gen. nov., sp. nov., isolated from a rottenly hemp rope, and reclassification of Pedobacter tournemirensis as Pararcticibacter tournemirensis comb. nov.</title>
        <authorList>
            <person name="Cai Y."/>
        </authorList>
    </citation>
    <scope>NUCLEOTIDE SEQUENCE [LARGE SCALE GENOMIC DNA]</scope>
    <source>
        <strain evidence="1 2">TF5-37.2-LB10</strain>
    </source>
</reference>
<accession>A0A5M9GUN6</accession>
<name>A0A5M9GUN6_9SPHI</name>
<proteinExistence type="predicted"/>
<sequence>MDYAGKGLGTAGVGVDVRKAVEAEYLMQARLNRQIAGDFSRSINHSLRGLSKTGRRLGYAGLAMTAVDMAYNGVNLSNTLDAAMGGLAFTGWGAPISAAYFLVNWGVEAYSGQSLGQHLQGKFTDPNASIKFW</sequence>
<dbReference type="RefSeq" id="WP_141813442.1">
    <property type="nucleotide sequence ID" value="NZ_VFPL01000001.1"/>
</dbReference>
<dbReference type="AlphaFoldDB" id="A0A5M9GUN6"/>
<dbReference type="EMBL" id="VWNE01000033">
    <property type="protein sequence ID" value="KAA8478433.1"/>
    <property type="molecule type" value="Genomic_DNA"/>
</dbReference>
<organism evidence="1 2">
    <name type="scientific">Arcticibacter tournemirensis</name>
    <dbReference type="NCBI Taxonomy" id="699437"/>
    <lineage>
        <taxon>Bacteria</taxon>
        <taxon>Pseudomonadati</taxon>
        <taxon>Bacteroidota</taxon>
        <taxon>Sphingobacteriia</taxon>
        <taxon>Sphingobacteriales</taxon>
        <taxon>Sphingobacteriaceae</taxon>
        <taxon>Arcticibacter</taxon>
    </lineage>
</organism>
<dbReference type="Proteomes" id="UP000322918">
    <property type="component" value="Unassembled WGS sequence"/>
</dbReference>
<evidence type="ECO:0000313" key="2">
    <source>
        <dbReference type="Proteomes" id="UP000322918"/>
    </source>
</evidence>
<gene>
    <name evidence="1" type="ORF">F1649_17745</name>
</gene>
<protein>
    <submittedName>
        <fullName evidence="1">Uncharacterized protein</fullName>
    </submittedName>
</protein>
<evidence type="ECO:0000313" key="1">
    <source>
        <dbReference type="EMBL" id="KAA8478433.1"/>
    </source>
</evidence>
<comment type="caution">
    <text evidence="1">The sequence shown here is derived from an EMBL/GenBank/DDBJ whole genome shotgun (WGS) entry which is preliminary data.</text>
</comment>